<evidence type="ECO:0000313" key="2">
    <source>
        <dbReference type="Proteomes" id="UP000291343"/>
    </source>
</evidence>
<dbReference type="EMBL" id="QKKF02021760">
    <property type="protein sequence ID" value="RZF38751.1"/>
    <property type="molecule type" value="Genomic_DNA"/>
</dbReference>
<protein>
    <submittedName>
        <fullName evidence="1">Uncharacterized protein</fullName>
    </submittedName>
</protein>
<keyword evidence="2" id="KW-1185">Reference proteome</keyword>
<gene>
    <name evidence="1" type="ORF">LSTR_LSTR016224</name>
</gene>
<dbReference type="Proteomes" id="UP000291343">
    <property type="component" value="Unassembled WGS sequence"/>
</dbReference>
<accession>A0A482WZX6</accession>
<organism evidence="1 2">
    <name type="scientific">Laodelphax striatellus</name>
    <name type="common">Small brown planthopper</name>
    <name type="synonym">Delphax striatella</name>
    <dbReference type="NCBI Taxonomy" id="195883"/>
    <lineage>
        <taxon>Eukaryota</taxon>
        <taxon>Metazoa</taxon>
        <taxon>Ecdysozoa</taxon>
        <taxon>Arthropoda</taxon>
        <taxon>Hexapoda</taxon>
        <taxon>Insecta</taxon>
        <taxon>Pterygota</taxon>
        <taxon>Neoptera</taxon>
        <taxon>Paraneoptera</taxon>
        <taxon>Hemiptera</taxon>
        <taxon>Auchenorrhyncha</taxon>
        <taxon>Fulgoroidea</taxon>
        <taxon>Delphacidae</taxon>
        <taxon>Criomorphinae</taxon>
        <taxon>Laodelphax</taxon>
    </lineage>
</organism>
<name>A0A482WZX6_LAOST</name>
<evidence type="ECO:0000313" key="1">
    <source>
        <dbReference type="EMBL" id="RZF38751.1"/>
    </source>
</evidence>
<reference evidence="1 2" key="1">
    <citation type="journal article" date="2017" name="Gigascience">
        <title>Genome sequence of the small brown planthopper, Laodelphax striatellus.</title>
        <authorList>
            <person name="Zhu J."/>
            <person name="Jiang F."/>
            <person name="Wang X."/>
            <person name="Yang P."/>
            <person name="Bao Y."/>
            <person name="Zhao W."/>
            <person name="Wang W."/>
            <person name="Lu H."/>
            <person name="Wang Q."/>
            <person name="Cui N."/>
            <person name="Li J."/>
            <person name="Chen X."/>
            <person name="Luo L."/>
            <person name="Yu J."/>
            <person name="Kang L."/>
            <person name="Cui F."/>
        </authorList>
    </citation>
    <scope>NUCLEOTIDE SEQUENCE [LARGE SCALE GENOMIC DNA]</scope>
    <source>
        <strain evidence="1">Lst14</strain>
    </source>
</reference>
<dbReference type="OrthoDB" id="6381867at2759"/>
<comment type="caution">
    <text evidence="1">The sequence shown here is derived from an EMBL/GenBank/DDBJ whole genome shotgun (WGS) entry which is preliminary data.</text>
</comment>
<dbReference type="AlphaFoldDB" id="A0A482WZX6"/>
<proteinExistence type="predicted"/>
<dbReference type="InParanoid" id="A0A482WZX6"/>
<sequence length="67" mass="7455">MSQQLGGGAGSLCPRFSQNAWKKDLCSHCFKSKEEHSEEAKQSRGRFMTLYAIRTPTTPDKPPQVGN</sequence>